<evidence type="ECO:0000313" key="5">
    <source>
        <dbReference type="Proteomes" id="UP001519294"/>
    </source>
</evidence>
<dbReference type="InterPro" id="IPR001424">
    <property type="entry name" value="SOD_Cu_Zn_dom"/>
</dbReference>
<dbReference type="Pfam" id="PF00080">
    <property type="entry name" value="Sod_Cu"/>
    <property type="match status" value="1"/>
</dbReference>
<reference evidence="4 5" key="1">
    <citation type="submission" date="2021-03" db="EMBL/GenBank/DDBJ databases">
        <title>Genomic Encyclopedia of Type Strains, Phase IV (KMG-IV): sequencing the most valuable type-strain genomes for metagenomic binning, comparative biology and taxonomic classification.</title>
        <authorList>
            <person name="Goeker M."/>
        </authorList>
    </citation>
    <scope>NUCLEOTIDE SEQUENCE [LARGE SCALE GENOMIC DNA]</scope>
    <source>
        <strain evidence="4 5">DSM 25790</strain>
    </source>
</reference>
<gene>
    <name evidence="4" type="ORF">J2Z81_001249</name>
</gene>
<keyword evidence="4" id="KW-0560">Oxidoreductase</keyword>
<protein>
    <submittedName>
        <fullName evidence="4">Cu-Zn family superoxide dismutase</fullName>
        <ecNumber evidence="4">1.15.1.1</ecNumber>
    </submittedName>
</protein>
<dbReference type="InterPro" id="IPR036423">
    <property type="entry name" value="SOD-like_Cu/Zn_dom_sf"/>
</dbReference>
<evidence type="ECO:0000256" key="2">
    <source>
        <dbReference type="SAM" id="MobiDB-lite"/>
    </source>
</evidence>
<sequence>MRLLFILLLVLLTACQTNEPSVREIDMYNTDSDMVGTATFSEHPDGVQIEVKVEGLTPGLHGIHLHENPTCKGEDFKSAGNHFNPEGKKHGLMNPDGNHLGDLPNVEADSSGAVDTELMLADATLLEGKKSILSEEGTSLVIHKDQDDGVTQPGGDSGARIMCGELKADPDKEEEEQSTDPTEIKGKEDDKEK</sequence>
<accession>A0ABS4S727</accession>
<dbReference type="RefSeq" id="WP_226370928.1">
    <property type="nucleotide sequence ID" value="NZ_JAGIKX010000007.1"/>
</dbReference>
<keyword evidence="5" id="KW-1185">Reference proteome</keyword>
<dbReference type="GO" id="GO:0004784">
    <property type="term" value="F:superoxide dismutase activity"/>
    <property type="evidence" value="ECO:0007669"/>
    <property type="project" value="UniProtKB-EC"/>
</dbReference>
<dbReference type="EMBL" id="JAGIKX010000007">
    <property type="protein sequence ID" value="MBP2257301.1"/>
    <property type="molecule type" value="Genomic_DNA"/>
</dbReference>
<comment type="similarity">
    <text evidence="1">Belongs to the Cu-Zn superoxide dismutase family.</text>
</comment>
<dbReference type="InterPro" id="IPR024134">
    <property type="entry name" value="SOD_Cu/Zn_/chaperone"/>
</dbReference>
<name>A0ABS4S727_9BACI</name>
<dbReference type="CDD" id="cd00305">
    <property type="entry name" value="Cu-Zn_Superoxide_Dismutase"/>
    <property type="match status" value="1"/>
</dbReference>
<feature type="region of interest" description="Disordered" evidence="2">
    <location>
        <begin position="143"/>
        <end position="193"/>
    </location>
</feature>
<evidence type="ECO:0000259" key="3">
    <source>
        <dbReference type="Pfam" id="PF00080"/>
    </source>
</evidence>
<dbReference type="Gene3D" id="2.60.40.200">
    <property type="entry name" value="Superoxide dismutase, copper/zinc binding domain"/>
    <property type="match status" value="1"/>
</dbReference>
<organism evidence="4 5">
    <name type="scientific">Virgibacillus alimentarius</name>
    <dbReference type="NCBI Taxonomy" id="698769"/>
    <lineage>
        <taxon>Bacteria</taxon>
        <taxon>Bacillati</taxon>
        <taxon>Bacillota</taxon>
        <taxon>Bacilli</taxon>
        <taxon>Bacillales</taxon>
        <taxon>Bacillaceae</taxon>
        <taxon>Virgibacillus</taxon>
    </lineage>
</organism>
<evidence type="ECO:0000256" key="1">
    <source>
        <dbReference type="ARBA" id="ARBA00010457"/>
    </source>
</evidence>
<comment type="caution">
    <text evidence="4">The sequence shown here is derived from an EMBL/GenBank/DDBJ whole genome shotgun (WGS) entry which is preliminary data.</text>
</comment>
<feature type="domain" description="Superoxide dismutase copper/zinc binding" evidence="3">
    <location>
        <begin position="35"/>
        <end position="164"/>
    </location>
</feature>
<dbReference type="SUPFAM" id="SSF49329">
    <property type="entry name" value="Cu,Zn superoxide dismutase-like"/>
    <property type="match status" value="1"/>
</dbReference>
<dbReference type="EC" id="1.15.1.1" evidence="4"/>
<proteinExistence type="inferred from homology"/>
<dbReference type="Proteomes" id="UP001519294">
    <property type="component" value="Unassembled WGS sequence"/>
</dbReference>
<evidence type="ECO:0000313" key="4">
    <source>
        <dbReference type="EMBL" id="MBP2257301.1"/>
    </source>
</evidence>
<feature type="compositionally biased region" description="Basic and acidic residues" evidence="2">
    <location>
        <begin position="182"/>
        <end position="193"/>
    </location>
</feature>
<dbReference type="PANTHER" id="PTHR10003">
    <property type="entry name" value="SUPEROXIDE DISMUTASE CU-ZN -RELATED"/>
    <property type="match status" value="1"/>
</dbReference>
<dbReference type="PROSITE" id="PS51257">
    <property type="entry name" value="PROKAR_LIPOPROTEIN"/>
    <property type="match status" value="1"/>
</dbReference>